<keyword evidence="9 15" id="KW-0067">ATP-binding</keyword>
<evidence type="ECO:0000256" key="9">
    <source>
        <dbReference type="ARBA" id="ARBA00022840"/>
    </source>
</evidence>
<dbReference type="Pfam" id="PF00493">
    <property type="entry name" value="MCM"/>
    <property type="match status" value="1"/>
</dbReference>
<dbReference type="PROSITE" id="PS50051">
    <property type="entry name" value="MCM_2"/>
    <property type="match status" value="1"/>
</dbReference>
<dbReference type="AlphaFoldDB" id="A0A8B9P6R4"/>
<dbReference type="GO" id="GO:0000727">
    <property type="term" value="P:double-strand break repair via break-induced replication"/>
    <property type="evidence" value="ECO:0007669"/>
    <property type="project" value="TreeGrafter"/>
</dbReference>
<evidence type="ECO:0000256" key="6">
    <source>
        <dbReference type="ARBA" id="ARBA00022741"/>
    </source>
</evidence>
<dbReference type="FunFam" id="3.30.1640.10:FF:000007">
    <property type="entry name" value="DNA replication licensing factor MCM7"/>
    <property type="match status" value="1"/>
</dbReference>
<dbReference type="Pfam" id="PF17207">
    <property type="entry name" value="MCM_OB"/>
    <property type="match status" value="1"/>
</dbReference>
<evidence type="ECO:0000256" key="12">
    <source>
        <dbReference type="ARBA" id="ARBA00023242"/>
    </source>
</evidence>
<evidence type="ECO:0000259" key="17">
    <source>
        <dbReference type="PROSITE" id="PS50051"/>
    </source>
</evidence>
<comment type="similarity">
    <text evidence="3 15">Belongs to the MCM family.</text>
</comment>
<comment type="catalytic activity">
    <reaction evidence="14">
        <text>ATP + H2O = ADP + phosphate + H(+)</text>
        <dbReference type="Rhea" id="RHEA:13065"/>
        <dbReference type="ChEBI" id="CHEBI:15377"/>
        <dbReference type="ChEBI" id="CHEBI:15378"/>
        <dbReference type="ChEBI" id="CHEBI:30616"/>
        <dbReference type="ChEBI" id="CHEBI:43474"/>
        <dbReference type="ChEBI" id="CHEBI:456216"/>
        <dbReference type="EC" id="3.6.4.12"/>
    </reaction>
    <physiologicalReaction direction="left-to-right" evidence="14">
        <dbReference type="Rhea" id="RHEA:13066"/>
    </physiologicalReaction>
</comment>
<organism evidence="18 19">
    <name type="scientific">Apteryx owenii</name>
    <name type="common">Little spotted kiwi</name>
    <dbReference type="NCBI Taxonomy" id="8824"/>
    <lineage>
        <taxon>Eukaryota</taxon>
        <taxon>Metazoa</taxon>
        <taxon>Chordata</taxon>
        <taxon>Craniata</taxon>
        <taxon>Vertebrata</taxon>
        <taxon>Euteleostomi</taxon>
        <taxon>Archelosauria</taxon>
        <taxon>Archosauria</taxon>
        <taxon>Dinosauria</taxon>
        <taxon>Saurischia</taxon>
        <taxon>Theropoda</taxon>
        <taxon>Coelurosauria</taxon>
        <taxon>Aves</taxon>
        <taxon>Palaeognathae</taxon>
        <taxon>Apterygiformes</taxon>
        <taxon>Apterygidae</taxon>
        <taxon>Apteryx</taxon>
    </lineage>
</organism>
<dbReference type="InterPro" id="IPR008050">
    <property type="entry name" value="MCM7"/>
</dbReference>
<dbReference type="Gene3D" id="2.20.28.10">
    <property type="match status" value="1"/>
</dbReference>
<dbReference type="GO" id="GO:0016787">
    <property type="term" value="F:hydrolase activity"/>
    <property type="evidence" value="ECO:0007669"/>
    <property type="project" value="UniProtKB-KW"/>
</dbReference>
<evidence type="ECO:0000256" key="16">
    <source>
        <dbReference type="RuleBase" id="RU365012"/>
    </source>
</evidence>
<dbReference type="GO" id="GO:0005524">
    <property type="term" value="F:ATP binding"/>
    <property type="evidence" value="ECO:0007669"/>
    <property type="project" value="UniProtKB-KW"/>
</dbReference>
<evidence type="ECO:0000256" key="7">
    <source>
        <dbReference type="ARBA" id="ARBA00022801"/>
    </source>
</evidence>
<evidence type="ECO:0000256" key="11">
    <source>
        <dbReference type="ARBA" id="ARBA00023125"/>
    </source>
</evidence>
<evidence type="ECO:0000256" key="4">
    <source>
        <dbReference type="ARBA" id="ARBA00022454"/>
    </source>
</evidence>
<dbReference type="SMART" id="SM00350">
    <property type="entry name" value="MCM"/>
    <property type="match status" value="1"/>
</dbReference>
<dbReference type="Proteomes" id="UP000694424">
    <property type="component" value="Unplaced"/>
</dbReference>
<evidence type="ECO:0000256" key="13">
    <source>
        <dbReference type="ARBA" id="ARBA00023306"/>
    </source>
</evidence>
<keyword evidence="7 16" id="KW-0378">Hydrolase</keyword>
<evidence type="ECO:0000256" key="3">
    <source>
        <dbReference type="ARBA" id="ARBA00008010"/>
    </source>
</evidence>
<dbReference type="Gene3D" id="2.40.50.140">
    <property type="entry name" value="Nucleic acid-binding proteins"/>
    <property type="match status" value="1"/>
</dbReference>
<keyword evidence="4" id="KW-0158">Chromosome</keyword>
<protein>
    <recommendedName>
        <fullName evidence="16">DNA replication licensing factor MCM7</fullName>
        <ecNumber evidence="16">3.6.4.12</ecNumber>
    </recommendedName>
</protein>
<comment type="subcellular location">
    <subcellularLocation>
        <location evidence="2">Chromosome</location>
    </subcellularLocation>
    <subcellularLocation>
        <location evidence="1 16">Nucleus</location>
    </subcellularLocation>
</comment>
<dbReference type="FunFam" id="2.20.28.10:FF:000004">
    <property type="entry name" value="DNA replication licensing factor MCM7"/>
    <property type="match status" value="1"/>
</dbReference>
<dbReference type="InterPro" id="IPR001208">
    <property type="entry name" value="MCM_dom"/>
</dbReference>
<dbReference type="GO" id="GO:0042555">
    <property type="term" value="C:MCM complex"/>
    <property type="evidence" value="ECO:0007669"/>
    <property type="project" value="InterPro"/>
</dbReference>
<proteinExistence type="inferred from homology"/>
<dbReference type="InterPro" id="IPR027925">
    <property type="entry name" value="MCM_N"/>
</dbReference>
<evidence type="ECO:0000256" key="10">
    <source>
        <dbReference type="ARBA" id="ARBA00022843"/>
    </source>
</evidence>
<evidence type="ECO:0000256" key="8">
    <source>
        <dbReference type="ARBA" id="ARBA00022806"/>
    </source>
</evidence>
<accession>A0A8B9P6R4</accession>
<comment type="function">
    <text evidence="16">Acts as component of the MCM2-7 complex (MCM complex) which is the replicative helicase essential for 'once per cell cycle' DNA replication initiation and elongation in eukaryotic cells. The active ATPase sites in the MCM2-7 ring are formed through the interaction surfaces of two neighboring subunits such that a critical structure of a conserved arginine finger motif is provided in trans relative to the ATP-binding site of the Walker A box of the adjacent subunit. The six ATPase active sites, however, are likely to contribute differentially to the complex helicase activity.</text>
</comment>
<dbReference type="Pfam" id="PF14551">
    <property type="entry name" value="MCM_N"/>
    <property type="match status" value="1"/>
</dbReference>
<dbReference type="EC" id="3.6.4.12" evidence="16"/>
<keyword evidence="12 16" id="KW-0539">Nucleus</keyword>
<dbReference type="PRINTS" id="PR01663">
    <property type="entry name" value="MCMPROTEIN7"/>
</dbReference>
<dbReference type="CDD" id="cd17758">
    <property type="entry name" value="MCM7"/>
    <property type="match status" value="1"/>
</dbReference>
<dbReference type="SMART" id="SM00382">
    <property type="entry name" value="AAA"/>
    <property type="match status" value="1"/>
</dbReference>
<keyword evidence="11 15" id="KW-0238">DNA-binding</keyword>
<dbReference type="InterPro" id="IPR018525">
    <property type="entry name" value="MCM_CS"/>
</dbReference>
<evidence type="ECO:0000313" key="19">
    <source>
        <dbReference type="Proteomes" id="UP000694424"/>
    </source>
</evidence>
<dbReference type="InterPro" id="IPR031327">
    <property type="entry name" value="MCM"/>
</dbReference>
<dbReference type="InterPro" id="IPR033762">
    <property type="entry name" value="MCM_OB"/>
</dbReference>
<dbReference type="SUPFAM" id="SSF52540">
    <property type="entry name" value="P-loop containing nucleoside triphosphate hydrolases"/>
    <property type="match status" value="1"/>
</dbReference>
<dbReference type="GO" id="GO:0017116">
    <property type="term" value="F:single-stranded DNA helicase activity"/>
    <property type="evidence" value="ECO:0007669"/>
    <property type="project" value="TreeGrafter"/>
</dbReference>
<reference evidence="18" key="1">
    <citation type="submission" date="2025-08" db="UniProtKB">
        <authorList>
            <consortium name="Ensembl"/>
        </authorList>
    </citation>
    <scope>IDENTIFICATION</scope>
</reference>
<dbReference type="PRINTS" id="PR01657">
    <property type="entry name" value="MCMFAMILY"/>
</dbReference>
<dbReference type="InterPro" id="IPR012340">
    <property type="entry name" value="NA-bd_OB-fold"/>
</dbReference>
<dbReference type="GO" id="GO:0006270">
    <property type="term" value="P:DNA replication initiation"/>
    <property type="evidence" value="ECO:0007669"/>
    <property type="project" value="InterPro"/>
</dbReference>
<evidence type="ECO:0000256" key="15">
    <source>
        <dbReference type="RuleBase" id="RU004070"/>
    </source>
</evidence>
<keyword evidence="13 16" id="KW-0131">Cell cycle</keyword>
<dbReference type="InterPro" id="IPR041562">
    <property type="entry name" value="MCM_lid"/>
</dbReference>
<evidence type="ECO:0000313" key="18">
    <source>
        <dbReference type="Ensembl" id="ENSAOWP00000006036.1"/>
    </source>
</evidence>
<evidence type="ECO:0000256" key="1">
    <source>
        <dbReference type="ARBA" id="ARBA00004123"/>
    </source>
</evidence>
<dbReference type="PANTHER" id="PTHR11630:SF26">
    <property type="entry name" value="DNA REPLICATION LICENSING FACTOR MCM7"/>
    <property type="match status" value="1"/>
</dbReference>
<keyword evidence="6 15" id="KW-0547">Nucleotide-binding</keyword>
<evidence type="ECO:0000256" key="2">
    <source>
        <dbReference type="ARBA" id="ARBA00004286"/>
    </source>
</evidence>
<dbReference type="FunFam" id="3.40.50.300:FF:000288">
    <property type="entry name" value="DNA replication licensing factor MCM7"/>
    <property type="match status" value="1"/>
</dbReference>
<evidence type="ECO:0000256" key="14">
    <source>
        <dbReference type="ARBA" id="ARBA00048432"/>
    </source>
</evidence>
<dbReference type="InterPro" id="IPR027417">
    <property type="entry name" value="P-loop_NTPase"/>
</dbReference>
<dbReference type="SUPFAM" id="SSF50249">
    <property type="entry name" value="Nucleic acid-binding proteins"/>
    <property type="match status" value="1"/>
</dbReference>
<keyword evidence="19" id="KW-1185">Reference proteome</keyword>
<dbReference type="Ensembl" id="ENSAOWT00000006839.1">
    <property type="protein sequence ID" value="ENSAOWP00000006036.1"/>
    <property type="gene ID" value="ENSAOWG00000004149.1"/>
</dbReference>
<dbReference type="InterPro" id="IPR003593">
    <property type="entry name" value="AAA+_ATPase"/>
</dbReference>
<dbReference type="PROSITE" id="PS00847">
    <property type="entry name" value="MCM_1"/>
    <property type="match status" value="1"/>
</dbReference>
<dbReference type="Gene3D" id="3.40.50.300">
    <property type="entry name" value="P-loop containing nucleotide triphosphate hydrolases"/>
    <property type="match status" value="1"/>
</dbReference>
<gene>
    <name evidence="16" type="primary">MCM7</name>
</gene>
<dbReference type="PANTHER" id="PTHR11630">
    <property type="entry name" value="DNA REPLICATION LICENSING FACTOR MCM FAMILY MEMBER"/>
    <property type="match status" value="1"/>
</dbReference>
<dbReference type="GO" id="GO:0006271">
    <property type="term" value="P:DNA strand elongation involved in DNA replication"/>
    <property type="evidence" value="ECO:0007669"/>
    <property type="project" value="TreeGrafter"/>
</dbReference>
<sequence>MAPRDYAAEKDKVKRFLQEFYRDGDLGKEFPYRDQLAALAHRDQVALYVALDDVAEDDPELADAACENAKRYSRLFADAVHELLPQYKEREVTRKDVLDVYIEHRLLLEQRGRDAGETRDPQNQYPPELLRRFELYFKAPSTAKARVVRDVKADCIGKLVTVRGIVTRVTEVKPMMVVATYSCDQCGAETYQPIQSPTFMPLIMCPSRECQTNRSGGRLYLQSRGSKFIKFQELKMQEHTDQVPVGHLPRSISVAVHGENTRLAQPGDHVSVTGVFLPLLKTGFRQIAQGLLSETYLEAHRIVKMNKSEEDEAGAGELTEEELRQITEEDFYDKLASSIAPEIYGHEDVKKALLLLLVGGVDRSPHGMKIRGNINICLMGDPGVAKSQLLSYIDRLAPRSQYTTGRGSSGVGLTAAVLRDPLTGELALEGGALVLADQGVCCIDEFDKMLEADRTAIHEVMEQQSISIAKAGVLATLNARCAILAAANPAYGRYNPKRSLEHNVQLPAALLSRFDLLWLIQDRPDRDNDLRLAQHITYVHQHSRQPPCSFQQLDMKLMRRYIAMCKRKQPAVPEALADYITAAYVEMRKEAWANKDTTYTSARTLLGILRLATALARLRLVDVVEKEDVNEAIRLMEMSKDSLLGDKGQHSRVQRPADAIFRCATPRRCSAAWPRASRRRRCRRRSTSTRSSTCCR</sequence>
<name>A0A8B9P6R4_APTOW</name>
<dbReference type="GO" id="GO:0003697">
    <property type="term" value="F:single-stranded DNA binding"/>
    <property type="evidence" value="ECO:0007669"/>
    <property type="project" value="TreeGrafter"/>
</dbReference>
<dbReference type="Pfam" id="PF17855">
    <property type="entry name" value="MCM_lid"/>
    <property type="match status" value="1"/>
</dbReference>
<keyword evidence="5 16" id="KW-0235">DNA replication</keyword>
<keyword evidence="10" id="KW-0832">Ubl conjugation</keyword>
<dbReference type="GO" id="GO:0005694">
    <property type="term" value="C:chromosome"/>
    <property type="evidence" value="ECO:0007669"/>
    <property type="project" value="UniProtKB-SubCell"/>
</dbReference>
<feature type="domain" description="MCM C-terminal AAA(+) ATPase" evidence="17">
    <location>
        <begin position="331"/>
        <end position="536"/>
    </location>
</feature>
<evidence type="ECO:0000256" key="5">
    <source>
        <dbReference type="ARBA" id="ARBA00022705"/>
    </source>
</evidence>
<dbReference type="GO" id="GO:0005634">
    <property type="term" value="C:nucleus"/>
    <property type="evidence" value="ECO:0007669"/>
    <property type="project" value="UniProtKB-SubCell"/>
</dbReference>
<reference evidence="18" key="2">
    <citation type="submission" date="2025-09" db="UniProtKB">
        <authorList>
            <consortium name="Ensembl"/>
        </authorList>
    </citation>
    <scope>IDENTIFICATION</scope>
</reference>
<keyword evidence="8 16" id="KW-0347">Helicase</keyword>
<dbReference type="Gene3D" id="3.30.1640.10">
    <property type="entry name" value="mini-chromosome maintenance (MCM) complex, chain A, domain 1"/>
    <property type="match status" value="1"/>
</dbReference>